<keyword evidence="3" id="KW-1185">Reference proteome</keyword>
<sequence length="420" mass="49878">MEKHAQIMNINEKSSQQKNKKRIQKVNKNQKKVLTKKVPNYSYIIIQEIPDLLQFHLFGDFYIDLNQLRNLDRIQVIQPVSFFKKTISVVDNKKMNMVEVTMSSGVSGMKEFRFVIDMIKTMQNKDLVFLIDQLEYYQDLIISNGLLQLDSSNENSLIGSSQNQSQQQQIPLYNNIREDLRSQSSWSFAKSLNLAYKSINELNEKCNNQNSFFMYCIYRGSKYEQNLEILGYPKTVLHNFLCLNDNQINYILMRRPFMTPKVLQNKYLEMFYSKTQAFKYQFSDHKNLIFAQNQHPFKFKENDFYDLLTVDNILVSFEVEYLMQNLSDYKDMCSDMLFIIKYKPVGNFKAEDIIKSQRFFRNNIVQKSGNSSEGQEEECNLSSEFNFYDIIYRAKSELFIEKYYNLIDSDSFHDINDFLN</sequence>
<dbReference type="AlphaFoldDB" id="Q22NQ4"/>
<dbReference type="KEGG" id="tet:TTHERM_00197950"/>
<dbReference type="HOGENOM" id="CLU_058738_0_0_1"/>
<dbReference type="InParanoid" id="Q22NQ4"/>
<dbReference type="EMBL" id="GG662857">
    <property type="protein sequence ID" value="EAR86731.1"/>
    <property type="molecule type" value="Genomic_DNA"/>
</dbReference>
<gene>
    <name evidence="2" type="ORF">TTHERM_00197950</name>
</gene>
<protein>
    <submittedName>
        <fullName evidence="2">Uncharacterized protein</fullName>
    </submittedName>
</protein>
<feature type="compositionally biased region" description="Polar residues" evidence="1">
    <location>
        <begin position="8"/>
        <end position="17"/>
    </location>
</feature>
<dbReference type="GeneID" id="7827068"/>
<evidence type="ECO:0000313" key="3">
    <source>
        <dbReference type="Proteomes" id="UP000009168"/>
    </source>
</evidence>
<dbReference type="Proteomes" id="UP000009168">
    <property type="component" value="Unassembled WGS sequence"/>
</dbReference>
<reference evidence="3" key="1">
    <citation type="journal article" date="2006" name="PLoS Biol.">
        <title>Macronuclear genome sequence of the ciliate Tetrahymena thermophila, a model eukaryote.</title>
        <authorList>
            <person name="Eisen J.A."/>
            <person name="Coyne R.S."/>
            <person name="Wu M."/>
            <person name="Wu D."/>
            <person name="Thiagarajan M."/>
            <person name="Wortman J.R."/>
            <person name="Badger J.H."/>
            <person name="Ren Q."/>
            <person name="Amedeo P."/>
            <person name="Jones K.M."/>
            <person name="Tallon L.J."/>
            <person name="Delcher A.L."/>
            <person name="Salzberg S.L."/>
            <person name="Silva J.C."/>
            <person name="Haas B.J."/>
            <person name="Majoros W.H."/>
            <person name="Farzad M."/>
            <person name="Carlton J.M."/>
            <person name="Smith R.K. Jr."/>
            <person name="Garg J."/>
            <person name="Pearlman R.E."/>
            <person name="Karrer K.M."/>
            <person name="Sun L."/>
            <person name="Manning G."/>
            <person name="Elde N.C."/>
            <person name="Turkewitz A.P."/>
            <person name="Asai D.J."/>
            <person name="Wilkes D.E."/>
            <person name="Wang Y."/>
            <person name="Cai H."/>
            <person name="Collins K."/>
            <person name="Stewart B.A."/>
            <person name="Lee S.R."/>
            <person name="Wilamowska K."/>
            <person name="Weinberg Z."/>
            <person name="Ruzzo W.L."/>
            <person name="Wloga D."/>
            <person name="Gaertig J."/>
            <person name="Frankel J."/>
            <person name="Tsao C.-C."/>
            <person name="Gorovsky M.A."/>
            <person name="Keeling P.J."/>
            <person name="Waller R.F."/>
            <person name="Patron N.J."/>
            <person name="Cherry J.M."/>
            <person name="Stover N.A."/>
            <person name="Krieger C.J."/>
            <person name="del Toro C."/>
            <person name="Ryder H.F."/>
            <person name="Williamson S.C."/>
            <person name="Barbeau R.A."/>
            <person name="Hamilton E.P."/>
            <person name="Orias E."/>
        </authorList>
    </citation>
    <scope>NUCLEOTIDE SEQUENCE [LARGE SCALE GENOMIC DNA]</scope>
    <source>
        <strain evidence="3">SB210</strain>
    </source>
</reference>
<evidence type="ECO:0000313" key="2">
    <source>
        <dbReference type="EMBL" id="EAR86731.1"/>
    </source>
</evidence>
<dbReference type="RefSeq" id="XP_001006976.1">
    <property type="nucleotide sequence ID" value="XM_001006976.1"/>
</dbReference>
<proteinExistence type="predicted"/>
<feature type="region of interest" description="Disordered" evidence="1">
    <location>
        <begin position="1"/>
        <end position="25"/>
    </location>
</feature>
<name>Q22NQ4_TETTS</name>
<evidence type="ECO:0000256" key="1">
    <source>
        <dbReference type="SAM" id="MobiDB-lite"/>
    </source>
</evidence>
<organism evidence="2 3">
    <name type="scientific">Tetrahymena thermophila (strain SB210)</name>
    <dbReference type="NCBI Taxonomy" id="312017"/>
    <lineage>
        <taxon>Eukaryota</taxon>
        <taxon>Sar</taxon>
        <taxon>Alveolata</taxon>
        <taxon>Ciliophora</taxon>
        <taxon>Intramacronucleata</taxon>
        <taxon>Oligohymenophorea</taxon>
        <taxon>Hymenostomatida</taxon>
        <taxon>Tetrahymenina</taxon>
        <taxon>Tetrahymenidae</taxon>
        <taxon>Tetrahymena</taxon>
    </lineage>
</organism>
<accession>Q22NQ4</accession>